<evidence type="ECO:0000256" key="1">
    <source>
        <dbReference type="ARBA" id="ARBA00022574"/>
    </source>
</evidence>
<dbReference type="PANTHER" id="PTHR44129">
    <property type="entry name" value="WD REPEAT-CONTAINING PROTEIN POP1"/>
    <property type="match status" value="1"/>
</dbReference>
<dbReference type="Proteomes" id="UP000723463">
    <property type="component" value="Unassembled WGS sequence"/>
</dbReference>
<organism evidence="7 8">
    <name type="scientific">Mortierella hygrophila</name>
    <dbReference type="NCBI Taxonomy" id="979708"/>
    <lineage>
        <taxon>Eukaryota</taxon>
        <taxon>Fungi</taxon>
        <taxon>Fungi incertae sedis</taxon>
        <taxon>Mucoromycota</taxon>
        <taxon>Mortierellomycotina</taxon>
        <taxon>Mortierellomycetes</taxon>
        <taxon>Mortierellales</taxon>
        <taxon>Mortierellaceae</taxon>
        <taxon>Mortierella</taxon>
    </lineage>
</organism>
<dbReference type="PROSITE" id="PS00678">
    <property type="entry name" value="WD_REPEATS_1"/>
    <property type="match status" value="2"/>
</dbReference>
<dbReference type="SUPFAM" id="SSF52540">
    <property type="entry name" value="P-loop containing nucleoside triphosphate hydrolases"/>
    <property type="match status" value="1"/>
</dbReference>
<feature type="repeat" description="WD" evidence="3">
    <location>
        <begin position="1190"/>
        <end position="1231"/>
    </location>
</feature>
<keyword evidence="1 3" id="KW-0853">WD repeat</keyword>
<dbReference type="Gene3D" id="2.130.10.10">
    <property type="entry name" value="YVTN repeat-like/Quinoprotein amine dehydrogenase"/>
    <property type="match status" value="4"/>
</dbReference>
<gene>
    <name evidence="7" type="ORF">EC957_003370</name>
</gene>
<feature type="repeat" description="WD" evidence="3">
    <location>
        <begin position="1274"/>
        <end position="1315"/>
    </location>
</feature>
<dbReference type="PROSITE" id="PS50294">
    <property type="entry name" value="WD_REPEATS_REGION"/>
    <property type="match status" value="6"/>
</dbReference>
<evidence type="ECO:0000259" key="5">
    <source>
        <dbReference type="Pfam" id="PF05729"/>
    </source>
</evidence>
<keyword evidence="2" id="KW-0677">Repeat</keyword>
<dbReference type="PRINTS" id="PR00320">
    <property type="entry name" value="GPROTEINBRPT"/>
</dbReference>
<feature type="region of interest" description="Disordered" evidence="4">
    <location>
        <begin position="1"/>
        <end position="30"/>
    </location>
</feature>
<feature type="repeat" description="WD" evidence="3">
    <location>
        <begin position="1444"/>
        <end position="1485"/>
    </location>
</feature>
<dbReference type="CDD" id="cd00200">
    <property type="entry name" value="WD40"/>
    <property type="match status" value="1"/>
</dbReference>
<feature type="repeat" description="WD" evidence="3">
    <location>
        <begin position="1707"/>
        <end position="1749"/>
    </location>
</feature>
<reference evidence="7" key="1">
    <citation type="journal article" date="2020" name="Fungal Divers.">
        <title>Resolving the Mortierellaceae phylogeny through synthesis of multi-gene phylogenetics and phylogenomics.</title>
        <authorList>
            <person name="Vandepol N."/>
            <person name="Liber J."/>
            <person name="Desiro A."/>
            <person name="Na H."/>
            <person name="Kennedy M."/>
            <person name="Barry K."/>
            <person name="Grigoriev I.V."/>
            <person name="Miller A.N."/>
            <person name="O'Donnell K."/>
            <person name="Stajich J.E."/>
            <person name="Bonito G."/>
        </authorList>
    </citation>
    <scope>NUCLEOTIDE SEQUENCE</scope>
    <source>
        <strain evidence="7">NRRL 2591</strain>
    </source>
</reference>
<evidence type="ECO:0008006" key="9">
    <source>
        <dbReference type="Google" id="ProtNLM"/>
    </source>
</evidence>
<dbReference type="SMART" id="SM00320">
    <property type="entry name" value="WD40"/>
    <property type="match status" value="13"/>
</dbReference>
<keyword evidence="8" id="KW-1185">Reference proteome</keyword>
<dbReference type="InterPro" id="IPR001680">
    <property type="entry name" value="WD40_rpt"/>
</dbReference>
<dbReference type="InterPro" id="IPR007111">
    <property type="entry name" value="NACHT_NTPase"/>
</dbReference>
<dbReference type="SUPFAM" id="SSF48371">
    <property type="entry name" value="ARM repeat"/>
    <property type="match status" value="1"/>
</dbReference>
<dbReference type="Pfam" id="PF05729">
    <property type="entry name" value="NACHT"/>
    <property type="match status" value="1"/>
</dbReference>
<name>A0A9P6F2V8_9FUNG</name>
<dbReference type="InterPro" id="IPR020472">
    <property type="entry name" value="WD40_PAC1"/>
</dbReference>
<dbReference type="InterPro" id="IPR056251">
    <property type="entry name" value="Arm_rpt_dom"/>
</dbReference>
<feature type="repeat" description="WD" evidence="3">
    <location>
        <begin position="1663"/>
        <end position="1695"/>
    </location>
</feature>
<feature type="region of interest" description="Disordered" evidence="4">
    <location>
        <begin position="66"/>
        <end position="93"/>
    </location>
</feature>
<evidence type="ECO:0000313" key="8">
    <source>
        <dbReference type="Proteomes" id="UP000723463"/>
    </source>
</evidence>
<dbReference type="SUPFAM" id="SSF50978">
    <property type="entry name" value="WD40 repeat-like"/>
    <property type="match status" value="2"/>
</dbReference>
<feature type="repeat" description="WD" evidence="3">
    <location>
        <begin position="1232"/>
        <end position="1273"/>
    </location>
</feature>
<dbReference type="Pfam" id="PF00400">
    <property type="entry name" value="WD40"/>
    <property type="match status" value="9"/>
</dbReference>
<feature type="domain" description="Arm-like repeat" evidence="6">
    <location>
        <begin position="206"/>
        <end position="556"/>
    </location>
</feature>
<feature type="repeat" description="WD" evidence="3">
    <location>
        <begin position="1402"/>
        <end position="1443"/>
    </location>
</feature>
<dbReference type="Pfam" id="PF00805">
    <property type="entry name" value="Pentapeptide"/>
    <property type="match status" value="1"/>
</dbReference>
<protein>
    <recommendedName>
        <fullName evidence="9">WD40 repeat-like protein</fullName>
    </recommendedName>
</protein>
<evidence type="ECO:0000259" key="6">
    <source>
        <dbReference type="Pfam" id="PF23948"/>
    </source>
</evidence>
<feature type="region of interest" description="Disordered" evidence="4">
    <location>
        <begin position="1923"/>
        <end position="1959"/>
    </location>
</feature>
<feature type="repeat" description="WD" evidence="3">
    <location>
        <begin position="1360"/>
        <end position="1401"/>
    </location>
</feature>
<evidence type="ECO:0000256" key="3">
    <source>
        <dbReference type="PROSITE-ProRule" id="PRU00221"/>
    </source>
</evidence>
<evidence type="ECO:0000313" key="7">
    <source>
        <dbReference type="EMBL" id="KAF9541128.1"/>
    </source>
</evidence>
<feature type="domain" description="NACHT" evidence="5">
    <location>
        <begin position="664"/>
        <end position="822"/>
    </location>
</feature>
<feature type="compositionally biased region" description="Polar residues" evidence="4">
    <location>
        <begin position="1"/>
        <end position="11"/>
    </location>
</feature>
<sequence>MDSLTTLTMSDHSLDQLGPHVLGSNSDNSTVRIRKRDRFREFWGLPKSKTKEVKLKASNQSLYSRPASLLSTRPPSVASQASSLPPEYNQSTRPLSVASRASNFLSGYNQSTPSITAQEKPLSVPLYRSNVLDDIFDENVPRPTMKTELPQLQQRIKMTQQLVYCNALLLRDTLSPSKAATGRDAGSAGRLVLQEPVFDKAELDWLETTKRDLMEADRLGWLATRVVEQFVADANKDFSKIAEIVALGPVLDKEHCRKLLSTFIREFDDDRILDVNMIQGLIQLAQDTSPGYLESDDLVKILGILRVHLQGTHQQSTEHSYHLTLAVSRILDVMADHKVQDLDHVLEHEPLSGVLSGLKDSSDPYLMYQACYAFQALQYVPDDESALQAVWRHSTGVIDGLVKVTAVFRLDLASVLKGLRNLQEALGGVISVTGTVYEGICSLMESGRGVLDSLKEGLGSGQKRLWYPAVKAAHAFAQAGQLKDLKQLIFEAPCRRDPLFQWGICQLLGEIAMDPAWSVSARQQSVSLLGHLFQQDQDWGQDESVRAWILTIITNMCAISDLTVSGTARSVLQDVTVDQSALINHPYLLRARLPLPSASPLLSKVQNIQYVEYDLHKFRSQRLDEAKLAVYISPMAKANLQAQDDELFSLKEKVQEFLTSERQVMLVLGGSGAGKSTFNKHLESELLRTYTCGSPIPLFINLPTIDRPDKDLIGEHLKTNNFSEEQIQEMKQHRQFVLICDGYDESQLTVNLHTANLFNQPGQWNVKMVISCRTQFLGQDYRSRFVPDGTGHYTRQATDLFQQAVIAPFSKKQIEDYVEQYVPLESRTWTTKDYMDRLTTIPNLMDLVKNPFLLSLSLEALPGVTEGKQDLSAIKITRVQLYDTFVRHWLAINSLRLQHNTLIREHRDILDQILEAGFISMGVDYATRLALAIFEHQEGNPVVQYVHIKDKKTWRAEFFGPDPKARMLRESSPLTRTGSQFRFLHRSLLEYFLSCAVFDPNSYGNNDDFTTQLDPASSNSALLDTESPLFKRNLLTEPSVIQFLCERVKQHPDFEKQLLAVIDQSKTNAAAVTGAANAITILIRAGVLFNSADLRCIRIQGADLSEGQFDCAQFQGADLRGVNFARSWLRQVDFGDARMDGVRFWELPYLNERVGVNAVTFSPDGKLFAVALRDGSLITYDTTAWTRVHQHKEHSAVWTIAFSPNNQHLALGSMNGTCRLWDTVSGETLLVMEGHTDWVRSVAFSPSGKQIASASDDRTIRLWDLETGECLFVLNGHERSVLSVVYSADGRRLVSGSLDLTVRVWDPETGTPEADWVTPLVGASRMTLSADGRQFAFITGFRDSEIRLVDAITGEQGLILKNDTEWLQDIAFSPIGGLIVSSGKDKTIRLWDSSSGQLISRFSGHRHRITTCTFSPDGLQIASGDRSGIIRLWEVNTNRSNSMTQKRAAKVRTVAFSPDGMSIISYYDNNTIQRWDSSTGASEPIPSSFTIDVYSVELSPNGHWFASACGDGSIQLLNVQTNVERVLFGSSACQVVDMSFSRCGRWLVSHDSRRVTRLWDLESTDDQGKVVGEMADQYSGGGSVVFSPVGDQFAVRLGLSYFSRLRLFDPRVTDLREPLKEMCLPGTLQSMDYSPNGQRLVLGTGASSVLLWDLQSFRPHFKLEGHTGAVLSVAYSPCGKWILSGSQDKTVRLWSGEVDSWSCVAVVSGFSEAITSVAWNPVVPLEFVTGSDDGSARVWRISNAEDGDVSIRMRWSSYIGQLYVVGLTFKGAVGLSPLSQRLLIQRDAINEDLEGDDLRPREEIDLLRLTRIKFLQSDWAPETNGKILDQIREFKTTPRDKISKVFFEDMLFETWTNGRTVFIGDDPSYDNIKAALGYYREQQFENVKAQYADSYRNAKLRYGHSMMVKQITKDSAYRPQSNFLSQAPQRGNGPVISQKPSTCLQKERENQEETTAEGVAVSAVAV</sequence>
<dbReference type="InterPro" id="IPR027417">
    <property type="entry name" value="P-loop_NTPase"/>
</dbReference>
<dbReference type="InterPro" id="IPR016024">
    <property type="entry name" value="ARM-type_fold"/>
</dbReference>
<dbReference type="EMBL" id="JAAAXW010000176">
    <property type="protein sequence ID" value="KAF9541128.1"/>
    <property type="molecule type" value="Genomic_DNA"/>
</dbReference>
<dbReference type="InterPro" id="IPR050349">
    <property type="entry name" value="WD_LIS1/nudF_dynein_reg"/>
</dbReference>
<proteinExistence type="predicted"/>
<comment type="caution">
    <text evidence="7">The sequence shown here is derived from an EMBL/GenBank/DDBJ whole genome shotgun (WGS) entry which is preliminary data.</text>
</comment>
<dbReference type="PROSITE" id="PS50082">
    <property type="entry name" value="WD_REPEATS_2"/>
    <property type="match status" value="8"/>
</dbReference>
<accession>A0A9P6F2V8</accession>
<dbReference type="Gene3D" id="3.40.50.300">
    <property type="entry name" value="P-loop containing nucleotide triphosphate hydrolases"/>
    <property type="match status" value="1"/>
</dbReference>
<evidence type="ECO:0000256" key="2">
    <source>
        <dbReference type="ARBA" id="ARBA00022737"/>
    </source>
</evidence>
<dbReference type="InterPro" id="IPR019775">
    <property type="entry name" value="WD40_repeat_CS"/>
</dbReference>
<dbReference type="Gene3D" id="2.160.20.80">
    <property type="entry name" value="E3 ubiquitin-protein ligase SopA"/>
    <property type="match status" value="1"/>
</dbReference>
<dbReference type="Pfam" id="PF23948">
    <property type="entry name" value="ARM_5"/>
    <property type="match status" value="1"/>
</dbReference>
<dbReference type="InterPro" id="IPR036322">
    <property type="entry name" value="WD40_repeat_dom_sf"/>
</dbReference>
<dbReference type="InterPro" id="IPR001646">
    <property type="entry name" value="5peptide_repeat"/>
</dbReference>
<dbReference type="InterPro" id="IPR015943">
    <property type="entry name" value="WD40/YVTN_repeat-like_dom_sf"/>
</dbReference>
<evidence type="ECO:0000256" key="4">
    <source>
        <dbReference type="SAM" id="MobiDB-lite"/>
    </source>
</evidence>
<dbReference type="SUPFAM" id="SSF141571">
    <property type="entry name" value="Pentapeptide repeat-like"/>
    <property type="match status" value="1"/>
</dbReference>